<name>A0ABZ1P576_STRVL</name>
<dbReference type="EMBL" id="CP107906">
    <property type="protein sequence ID" value="WUG98755.1"/>
    <property type="molecule type" value="Genomic_DNA"/>
</dbReference>
<sequence>MLYSPEEAPDALDDGDLRTAEQPRDVTRGFLSVAAPEAGSGAQAVLLVVPELFTNALQRAGEVTGFRLEAGGGMVTMAIDDASPLPPQPRPLDPRVPGGIGWNVVQALSADVQVKVHAAGKTVTAIVPCATGITPQPPA</sequence>
<keyword evidence="4" id="KW-0547">Nucleotide-binding</keyword>
<dbReference type="RefSeq" id="WP_328346909.1">
    <property type="nucleotide sequence ID" value="NZ_CP107906.1"/>
</dbReference>
<accession>A0ABZ1P576</accession>
<dbReference type="PANTHER" id="PTHR35526">
    <property type="entry name" value="ANTI-SIGMA-F FACTOR RSBW-RELATED"/>
    <property type="match status" value="1"/>
</dbReference>
<keyword evidence="1" id="KW-0418">Kinase</keyword>
<evidence type="ECO:0000259" key="3">
    <source>
        <dbReference type="Pfam" id="PF13581"/>
    </source>
</evidence>
<dbReference type="Proteomes" id="UP001341259">
    <property type="component" value="Chromosome"/>
</dbReference>
<organism evidence="4 5">
    <name type="scientific">Streptomyces violaceus</name>
    <name type="common">Streptomyces venezuelae</name>
    <dbReference type="NCBI Taxonomy" id="1936"/>
    <lineage>
        <taxon>Bacteria</taxon>
        <taxon>Bacillati</taxon>
        <taxon>Actinomycetota</taxon>
        <taxon>Actinomycetes</taxon>
        <taxon>Kitasatosporales</taxon>
        <taxon>Streptomycetaceae</taxon>
        <taxon>Streptomyces</taxon>
    </lineage>
</organism>
<keyword evidence="5" id="KW-1185">Reference proteome</keyword>
<dbReference type="InterPro" id="IPR050267">
    <property type="entry name" value="Anti-sigma-factor_SerPK"/>
</dbReference>
<reference evidence="4 5" key="1">
    <citation type="submission" date="2022-10" db="EMBL/GenBank/DDBJ databases">
        <title>The complete genomes of actinobacterial strains from the NBC collection.</title>
        <authorList>
            <person name="Joergensen T.S."/>
            <person name="Alvarez Arevalo M."/>
            <person name="Sterndorff E.B."/>
            <person name="Faurdal D."/>
            <person name="Vuksanovic O."/>
            <person name="Mourched A.-S."/>
            <person name="Charusanti P."/>
            <person name="Shaw S."/>
            <person name="Blin K."/>
            <person name="Weber T."/>
        </authorList>
    </citation>
    <scope>NUCLEOTIDE SEQUENCE [LARGE SCALE GENOMIC DNA]</scope>
    <source>
        <strain evidence="4 5">NBC_00456</strain>
    </source>
</reference>
<dbReference type="Pfam" id="PF13581">
    <property type="entry name" value="HATPase_c_2"/>
    <property type="match status" value="1"/>
</dbReference>
<gene>
    <name evidence="4" type="ORF">OHB29_40535</name>
</gene>
<keyword evidence="4" id="KW-0067">ATP-binding</keyword>
<protein>
    <submittedName>
        <fullName evidence="4">ATP-binding protein</fullName>
    </submittedName>
</protein>
<proteinExistence type="predicted"/>
<feature type="region of interest" description="Disordered" evidence="2">
    <location>
        <begin position="1"/>
        <end position="23"/>
    </location>
</feature>
<feature type="domain" description="Histidine kinase/HSP90-like ATPase" evidence="3">
    <location>
        <begin position="39"/>
        <end position="126"/>
    </location>
</feature>
<dbReference type="GO" id="GO:0005524">
    <property type="term" value="F:ATP binding"/>
    <property type="evidence" value="ECO:0007669"/>
    <property type="project" value="UniProtKB-KW"/>
</dbReference>
<evidence type="ECO:0000313" key="4">
    <source>
        <dbReference type="EMBL" id="WUG98755.1"/>
    </source>
</evidence>
<dbReference type="InterPro" id="IPR036890">
    <property type="entry name" value="HATPase_C_sf"/>
</dbReference>
<dbReference type="CDD" id="cd16936">
    <property type="entry name" value="HATPase_RsbW-like"/>
    <property type="match status" value="1"/>
</dbReference>
<dbReference type="PANTHER" id="PTHR35526:SF3">
    <property type="entry name" value="ANTI-SIGMA-F FACTOR RSBW"/>
    <property type="match status" value="1"/>
</dbReference>
<dbReference type="Gene3D" id="3.30.565.10">
    <property type="entry name" value="Histidine kinase-like ATPase, C-terminal domain"/>
    <property type="match status" value="1"/>
</dbReference>
<evidence type="ECO:0000313" key="5">
    <source>
        <dbReference type="Proteomes" id="UP001341259"/>
    </source>
</evidence>
<keyword evidence="1" id="KW-0723">Serine/threonine-protein kinase</keyword>
<evidence type="ECO:0000256" key="2">
    <source>
        <dbReference type="SAM" id="MobiDB-lite"/>
    </source>
</evidence>
<evidence type="ECO:0000256" key="1">
    <source>
        <dbReference type="ARBA" id="ARBA00022527"/>
    </source>
</evidence>
<keyword evidence="1" id="KW-0808">Transferase</keyword>
<dbReference type="InterPro" id="IPR003594">
    <property type="entry name" value="HATPase_dom"/>
</dbReference>